<protein>
    <submittedName>
        <fullName evidence="2">Uncharacterized protein</fullName>
    </submittedName>
</protein>
<proteinExistence type="predicted"/>
<feature type="region of interest" description="Disordered" evidence="1">
    <location>
        <begin position="1"/>
        <end position="60"/>
    </location>
</feature>
<comment type="caution">
    <text evidence="2">The sequence shown here is derived from an EMBL/GenBank/DDBJ whole genome shotgun (WGS) entry which is preliminary data.</text>
</comment>
<keyword evidence="3" id="KW-1185">Reference proteome</keyword>
<reference evidence="2 3" key="1">
    <citation type="journal article" date="2023" name="G3 (Bethesda)">
        <title>A chromosome-length genome assembly and annotation of blackberry (Rubus argutus, cv. 'Hillquist').</title>
        <authorList>
            <person name="Bruna T."/>
            <person name="Aryal R."/>
            <person name="Dudchenko O."/>
            <person name="Sargent D.J."/>
            <person name="Mead D."/>
            <person name="Buti M."/>
            <person name="Cavallini A."/>
            <person name="Hytonen T."/>
            <person name="Andres J."/>
            <person name="Pham M."/>
            <person name="Weisz D."/>
            <person name="Mascagni F."/>
            <person name="Usai G."/>
            <person name="Natali L."/>
            <person name="Bassil N."/>
            <person name="Fernandez G.E."/>
            <person name="Lomsadze A."/>
            <person name="Armour M."/>
            <person name="Olukolu B."/>
            <person name="Poorten T."/>
            <person name="Britton C."/>
            <person name="Davik J."/>
            <person name="Ashrafi H."/>
            <person name="Aiden E.L."/>
            <person name="Borodovsky M."/>
            <person name="Worthington M."/>
        </authorList>
    </citation>
    <scope>NUCLEOTIDE SEQUENCE [LARGE SCALE GENOMIC DNA]</scope>
    <source>
        <tissue evidence="2">Leaf</tissue>
    </source>
</reference>
<dbReference type="Proteomes" id="UP001457282">
    <property type="component" value="Unassembled WGS sequence"/>
</dbReference>
<evidence type="ECO:0000313" key="2">
    <source>
        <dbReference type="EMBL" id="KAK9936743.1"/>
    </source>
</evidence>
<evidence type="ECO:0000313" key="3">
    <source>
        <dbReference type="Proteomes" id="UP001457282"/>
    </source>
</evidence>
<name>A0AAW1XIW2_RUBAR</name>
<dbReference type="AlphaFoldDB" id="A0AAW1XIW2"/>
<gene>
    <name evidence="2" type="ORF">M0R45_013569</name>
</gene>
<dbReference type="EMBL" id="JBEDUW010000003">
    <property type="protein sequence ID" value="KAK9936743.1"/>
    <property type="molecule type" value="Genomic_DNA"/>
</dbReference>
<accession>A0AAW1XIW2</accession>
<evidence type="ECO:0000256" key="1">
    <source>
        <dbReference type="SAM" id="MobiDB-lite"/>
    </source>
</evidence>
<sequence length="114" mass="12093">MATPIPTTVRPSSEAIAASIKHRRSTESRASALPQMPPVTHEPSSRLHAPPSIPTAQTTPCPLPSIPELLTLTNVAFDHDAAASAPALLGLYLCRRASNPFQVSNRAHSFGHPT</sequence>
<organism evidence="2 3">
    <name type="scientific">Rubus argutus</name>
    <name type="common">Southern blackberry</name>
    <dbReference type="NCBI Taxonomy" id="59490"/>
    <lineage>
        <taxon>Eukaryota</taxon>
        <taxon>Viridiplantae</taxon>
        <taxon>Streptophyta</taxon>
        <taxon>Embryophyta</taxon>
        <taxon>Tracheophyta</taxon>
        <taxon>Spermatophyta</taxon>
        <taxon>Magnoliopsida</taxon>
        <taxon>eudicotyledons</taxon>
        <taxon>Gunneridae</taxon>
        <taxon>Pentapetalae</taxon>
        <taxon>rosids</taxon>
        <taxon>fabids</taxon>
        <taxon>Rosales</taxon>
        <taxon>Rosaceae</taxon>
        <taxon>Rosoideae</taxon>
        <taxon>Rosoideae incertae sedis</taxon>
        <taxon>Rubus</taxon>
    </lineage>
</organism>
<feature type="compositionally biased region" description="Polar residues" evidence="1">
    <location>
        <begin position="1"/>
        <end position="11"/>
    </location>
</feature>